<proteinExistence type="predicted"/>
<evidence type="ECO:0000313" key="1">
    <source>
        <dbReference type="EMBL" id="JAD98841.1"/>
    </source>
</evidence>
<sequence length="78" mass="8382">MSKSIGSPSLIHGYSNSTLQLPQIDAQIKLKQPIGRCGYPRGKTINSQANQFASSIIIIALLGDPCMHATTDTRQARA</sequence>
<protein>
    <submittedName>
        <fullName evidence="1">Uncharacterized protein</fullName>
    </submittedName>
</protein>
<reference evidence="1" key="2">
    <citation type="journal article" date="2015" name="Data Brief">
        <title>Shoot transcriptome of the giant reed, Arundo donax.</title>
        <authorList>
            <person name="Barrero R.A."/>
            <person name="Guerrero F.D."/>
            <person name="Moolhuijzen P."/>
            <person name="Goolsby J.A."/>
            <person name="Tidwell J."/>
            <person name="Bellgard S.E."/>
            <person name="Bellgard M.I."/>
        </authorList>
    </citation>
    <scope>NUCLEOTIDE SEQUENCE</scope>
    <source>
        <tissue evidence="1">Shoot tissue taken approximately 20 cm above the soil surface</tissue>
    </source>
</reference>
<organism evidence="1">
    <name type="scientific">Arundo donax</name>
    <name type="common">Giant reed</name>
    <name type="synonym">Donax arundinaceus</name>
    <dbReference type="NCBI Taxonomy" id="35708"/>
    <lineage>
        <taxon>Eukaryota</taxon>
        <taxon>Viridiplantae</taxon>
        <taxon>Streptophyta</taxon>
        <taxon>Embryophyta</taxon>
        <taxon>Tracheophyta</taxon>
        <taxon>Spermatophyta</taxon>
        <taxon>Magnoliopsida</taxon>
        <taxon>Liliopsida</taxon>
        <taxon>Poales</taxon>
        <taxon>Poaceae</taxon>
        <taxon>PACMAD clade</taxon>
        <taxon>Arundinoideae</taxon>
        <taxon>Arundineae</taxon>
        <taxon>Arundo</taxon>
    </lineage>
</organism>
<accession>A0A0A9EFI1</accession>
<reference evidence="1" key="1">
    <citation type="submission" date="2014-09" db="EMBL/GenBank/DDBJ databases">
        <authorList>
            <person name="Magalhaes I.L.F."/>
            <person name="Oliveira U."/>
            <person name="Santos F.R."/>
            <person name="Vidigal T.H.D.A."/>
            <person name="Brescovit A.D."/>
            <person name="Santos A.J."/>
        </authorList>
    </citation>
    <scope>NUCLEOTIDE SEQUENCE</scope>
    <source>
        <tissue evidence="1">Shoot tissue taken approximately 20 cm above the soil surface</tissue>
    </source>
</reference>
<name>A0A0A9EFI1_ARUDO</name>
<dbReference type="AlphaFoldDB" id="A0A0A9EFI1"/>
<dbReference type="EMBL" id="GBRH01199054">
    <property type="protein sequence ID" value="JAD98841.1"/>
    <property type="molecule type" value="Transcribed_RNA"/>
</dbReference>